<organism evidence="5 6">
    <name type="scientific">Nitrososphaera gargensis (strain Ga9.2)</name>
    <dbReference type="NCBI Taxonomy" id="1237085"/>
    <lineage>
        <taxon>Archaea</taxon>
        <taxon>Nitrososphaerota</taxon>
        <taxon>Nitrososphaeria</taxon>
        <taxon>Nitrososphaerales</taxon>
        <taxon>Nitrososphaeraceae</taxon>
        <taxon>Nitrososphaera</taxon>
    </lineage>
</organism>
<dbReference type="Proteomes" id="UP000008037">
    <property type="component" value="Chromosome"/>
</dbReference>
<keyword evidence="2" id="KW-0697">Rotamase</keyword>
<evidence type="ECO:0000256" key="2">
    <source>
        <dbReference type="ARBA" id="ARBA00023110"/>
    </source>
</evidence>
<dbReference type="InterPro" id="IPR044666">
    <property type="entry name" value="Cyclophilin_A-like"/>
</dbReference>
<dbReference type="KEGG" id="nga:Ngar_c13230"/>
<dbReference type="GeneID" id="13797582"/>
<accession>K0IAB4</accession>
<evidence type="ECO:0000259" key="4">
    <source>
        <dbReference type="PROSITE" id="PS50072"/>
    </source>
</evidence>
<dbReference type="Gene3D" id="2.40.100.10">
    <property type="entry name" value="Cyclophilin-like"/>
    <property type="match status" value="1"/>
</dbReference>
<evidence type="ECO:0000256" key="3">
    <source>
        <dbReference type="ARBA" id="ARBA00023235"/>
    </source>
</evidence>
<dbReference type="PROSITE" id="PS00170">
    <property type="entry name" value="CSA_PPIASE_1"/>
    <property type="match status" value="1"/>
</dbReference>
<dbReference type="OrthoDB" id="12184at2157"/>
<dbReference type="InterPro" id="IPR020892">
    <property type="entry name" value="Cyclophilin-type_PPIase_CS"/>
</dbReference>
<dbReference type="InterPro" id="IPR002130">
    <property type="entry name" value="Cyclophilin-type_PPIase_dom"/>
</dbReference>
<dbReference type="EMBL" id="CP002408">
    <property type="protein sequence ID" value="AFU58261.1"/>
    <property type="molecule type" value="Genomic_DNA"/>
</dbReference>
<reference evidence="5 6" key="1">
    <citation type="journal article" date="2012" name="Environ. Microbiol.">
        <title>The genome of the ammonia-oxidizing Candidatus Nitrososphaera gargensis: insights into metabolic versatility and environmental adaptations.</title>
        <authorList>
            <person name="Spang A."/>
            <person name="Poehlein A."/>
            <person name="Offre P."/>
            <person name="Zumbragel S."/>
            <person name="Haider S."/>
            <person name="Rychlik N."/>
            <person name="Nowka B."/>
            <person name="Schmeisser C."/>
            <person name="Lebedeva E.V."/>
            <person name="Rattei T."/>
            <person name="Bohm C."/>
            <person name="Schmid M."/>
            <person name="Galushko A."/>
            <person name="Hatzenpichler R."/>
            <person name="Weinmaier T."/>
            <person name="Daniel R."/>
            <person name="Schleper C."/>
            <person name="Spieck E."/>
            <person name="Streit W."/>
            <person name="Wagner M."/>
        </authorList>
    </citation>
    <scope>NUCLEOTIDE SEQUENCE [LARGE SCALE GENOMIC DNA]</scope>
    <source>
        <strain evidence="6">Ga9.2</strain>
    </source>
</reference>
<dbReference type="RefSeq" id="WP_015018798.1">
    <property type="nucleotide sequence ID" value="NC_018719.1"/>
</dbReference>
<evidence type="ECO:0000313" key="5">
    <source>
        <dbReference type="EMBL" id="AFU58261.1"/>
    </source>
</evidence>
<dbReference type="CDD" id="cd00317">
    <property type="entry name" value="cyclophilin"/>
    <property type="match status" value="1"/>
</dbReference>
<dbReference type="GO" id="GO:0003755">
    <property type="term" value="F:peptidyl-prolyl cis-trans isomerase activity"/>
    <property type="evidence" value="ECO:0007669"/>
    <property type="project" value="UniProtKB-KW"/>
</dbReference>
<evidence type="ECO:0000313" key="6">
    <source>
        <dbReference type="Proteomes" id="UP000008037"/>
    </source>
</evidence>
<dbReference type="Pfam" id="PF00160">
    <property type="entry name" value="Pro_isomerase"/>
    <property type="match status" value="1"/>
</dbReference>
<dbReference type="InParanoid" id="K0IAB4"/>
<dbReference type="InterPro" id="IPR024936">
    <property type="entry name" value="Cyclophilin-type_PPIase"/>
</dbReference>
<feature type="domain" description="PPIase cyclophilin-type" evidence="4">
    <location>
        <begin position="14"/>
        <end position="150"/>
    </location>
</feature>
<gene>
    <name evidence="5" type="ordered locus">Ngar_c13230</name>
</gene>
<keyword evidence="6" id="KW-1185">Reference proteome</keyword>
<dbReference type="SUPFAM" id="SSF50891">
    <property type="entry name" value="Cyclophilin-like"/>
    <property type="match status" value="1"/>
</dbReference>
<dbReference type="PANTHER" id="PTHR45625">
    <property type="entry name" value="PEPTIDYL-PROLYL CIS-TRANS ISOMERASE-RELATED"/>
    <property type="match status" value="1"/>
</dbReference>
<dbReference type="HOGENOM" id="CLU_012062_16_0_2"/>
<dbReference type="BioCyc" id="CNIT1237085:G1324-1321-MONOMER"/>
<dbReference type="GO" id="GO:0006457">
    <property type="term" value="P:protein folding"/>
    <property type="evidence" value="ECO:0007669"/>
    <property type="project" value="InterPro"/>
</dbReference>
<dbReference type="PROSITE" id="PS50072">
    <property type="entry name" value="CSA_PPIASE_2"/>
    <property type="match status" value="1"/>
</dbReference>
<sequence>MTATPTGKIQTKFGDISIEFFPDAAPKTVENFIKLAKSGFYDGLLFHRIVPGFVIQGGDPNTKSAANRSRWGTGGPGWTVKAEFNKNKHSRGALSMARAQDPNSAGSQFFIVLKDANFLDGQYTVFGRVTAGMDVVDKIAALKCDAVDAPVDANQARMIKVTVS</sequence>
<dbReference type="PATRIC" id="fig|1237085.11.peg.1278"/>
<proteinExistence type="predicted"/>
<dbReference type="EC" id="5.2.1.8" evidence="1"/>
<protein>
    <recommendedName>
        <fullName evidence="1">peptidylprolyl isomerase</fullName>
        <ecNumber evidence="1">5.2.1.8</ecNumber>
    </recommendedName>
</protein>
<dbReference type="STRING" id="1237085.Ngar_c13230"/>
<dbReference type="PANTHER" id="PTHR45625:SF4">
    <property type="entry name" value="PEPTIDYLPROLYL ISOMERASE DOMAIN AND WD REPEAT-CONTAINING PROTEIN 1"/>
    <property type="match status" value="1"/>
</dbReference>
<name>K0IAB4_NITGG</name>
<keyword evidence="3 5" id="KW-0413">Isomerase</keyword>
<evidence type="ECO:0000256" key="1">
    <source>
        <dbReference type="ARBA" id="ARBA00013194"/>
    </source>
</evidence>
<dbReference type="PRINTS" id="PR00153">
    <property type="entry name" value="CSAPPISMRASE"/>
</dbReference>
<dbReference type="PIRSF" id="PIRSF001467">
    <property type="entry name" value="Peptidylpro_ismrse"/>
    <property type="match status" value="1"/>
</dbReference>
<dbReference type="AlphaFoldDB" id="K0IAB4"/>
<dbReference type="InterPro" id="IPR029000">
    <property type="entry name" value="Cyclophilin-like_dom_sf"/>
</dbReference>